<feature type="domain" description="Rho-GAP" evidence="6">
    <location>
        <begin position="336"/>
        <end position="540"/>
    </location>
</feature>
<dbReference type="SUPFAM" id="SSF103657">
    <property type="entry name" value="BAR/IMD domain-like"/>
    <property type="match status" value="1"/>
</dbReference>
<dbReference type="GeneTree" id="ENSGT00940000159559"/>
<dbReference type="GO" id="GO:0005096">
    <property type="term" value="F:GTPase activator activity"/>
    <property type="evidence" value="ECO:0007669"/>
    <property type="project" value="UniProtKB-KW"/>
</dbReference>
<feature type="domain" description="SH3" evidence="4">
    <location>
        <begin position="607"/>
        <end position="662"/>
    </location>
</feature>
<dbReference type="CDD" id="cd01249">
    <property type="entry name" value="BAR-PH_GRAF_family"/>
    <property type="match status" value="1"/>
</dbReference>
<dbReference type="SMART" id="SM00326">
    <property type="entry name" value="SH3"/>
    <property type="match status" value="1"/>
</dbReference>
<dbReference type="InterPro" id="IPR027267">
    <property type="entry name" value="AH/BAR_dom_sf"/>
</dbReference>
<dbReference type="Pfam" id="PF16746">
    <property type="entry name" value="BAR_3"/>
    <property type="match status" value="1"/>
</dbReference>
<dbReference type="AlphaFoldDB" id="A0AAY5EUP4"/>
<dbReference type="Ensembl" id="ENSEEET00000062330.1">
    <property type="protein sequence ID" value="ENSEEEP00000060352.1"/>
    <property type="gene ID" value="ENSEEEG00000014020.2"/>
</dbReference>
<dbReference type="SUPFAM" id="SSF48350">
    <property type="entry name" value="GTPase activation domain, GAP"/>
    <property type="match status" value="1"/>
</dbReference>
<keyword evidence="1 3" id="KW-0728">SH3 domain</keyword>
<dbReference type="InterPro" id="IPR001849">
    <property type="entry name" value="PH_domain"/>
</dbReference>
<dbReference type="InterPro" id="IPR047234">
    <property type="entry name" value="GRAF_fam"/>
</dbReference>
<evidence type="ECO:0000259" key="6">
    <source>
        <dbReference type="PROSITE" id="PS50238"/>
    </source>
</evidence>
<dbReference type="Pfam" id="PF14604">
    <property type="entry name" value="SH3_9"/>
    <property type="match status" value="1"/>
</dbReference>
<evidence type="ECO:0008006" key="9">
    <source>
        <dbReference type="Google" id="ProtNLM"/>
    </source>
</evidence>
<name>A0AAY5EUP4_ELEEL</name>
<dbReference type="Gene3D" id="1.10.555.10">
    <property type="entry name" value="Rho GTPase activation protein"/>
    <property type="match status" value="1"/>
</dbReference>
<dbReference type="GO" id="GO:0007165">
    <property type="term" value="P:signal transduction"/>
    <property type="evidence" value="ECO:0007669"/>
    <property type="project" value="InterPro"/>
</dbReference>
<dbReference type="InterPro" id="IPR000198">
    <property type="entry name" value="RhoGAP_dom"/>
</dbReference>
<reference evidence="7" key="3">
    <citation type="submission" date="2025-09" db="UniProtKB">
        <authorList>
            <consortium name="Ensembl"/>
        </authorList>
    </citation>
    <scope>IDENTIFICATION</scope>
</reference>
<evidence type="ECO:0000256" key="3">
    <source>
        <dbReference type="PROSITE-ProRule" id="PRU00192"/>
    </source>
</evidence>
<accession>A0AAY5EUP4</accession>
<dbReference type="SUPFAM" id="SSF50729">
    <property type="entry name" value="PH domain-like"/>
    <property type="match status" value="1"/>
</dbReference>
<gene>
    <name evidence="7" type="primary">ARHGAP10</name>
</gene>
<proteinExistence type="predicted"/>
<evidence type="ECO:0000256" key="2">
    <source>
        <dbReference type="ARBA" id="ARBA00022468"/>
    </source>
</evidence>
<dbReference type="SMART" id="SM00324">
    <property type="entry name" value="RhoGAP"/>
    <property type="match status" value="1"/>
</dbReference>
<organism evidence="7 8">
    <name type="scientific">Electrophorus electricus</name>
    <name type="common">Electric eel</name>
    <name type="synonym">Gymnotus electricus</name>
    <dbReference type="NCBI Taxonomy" id="8005"/>
    <lineage>
        <taxon>Eukaryota</taxon>
        <taxon>Metazoa</taxon>
        <taxon>Chordata</taxon>
        <taxon>Craniata</taxon>
        <taxon>Vertebrata</taxon>
        <taxon>Euteleostomi</taxon>
        <taxon>Actinopterygii</taxon>
        <taxon>Neopterygii</taxon>
        <taxon>Teleostei</taxon>
        <taxon>Ostariophysi</taxon>
        <taxon>Gymnotiformes</taxon>
        <taxon>Gymnotoidei</taxon>
        <taxon>Gymnotidae</taxon>
        <taxon>Electrophorus</taxon>
    </lineage>
</organism>
<dbReference type="FunFam" id="2.30.29.30:FF:000157">
    <property type="entry name" value="Putative rho GTPase-activating protein 10"/>
    <property type="match status" value="1"/>
</dbReference>
<dbReference type="InterPro" id="IPR008936">
    <property type="entry name" value="Rho_GTPase_activation_prot"/>
</dbReference>
<evidence type="ECO:0000313" key="7">
    <source>
        <dbReference type="Ensembl" id="ENSEEEP00000060352.1"/>
    </source>
</evidence>
<sequence length="662" mass="76173">MGLYPLEFSECYLDSPSFREKIRAHEAELDKTNRFIKELYKDGKNLINATKQLSLAQLKFAQCLGDFQFEYIGDAKTDDEKCIDESLQEFSSFLKNLEDQRELMTRNITETLMKPLEKFRKEQLGSAKAERKKFEKETEKYYTTLEKLLNMSSKKKEPQLQEVDSLFSLAHFQDESLEYICKLQEIQERKKFECVEPLLAFFQTMFTFYHQGFELANDFDHYKRALQINIQNTRSRFEGTRSEVYDLLKKFKEAPQEYRQTSPISSEGYLYMQEKRPPPFGSSWVKRYCTFVKEQKILHMVTFDPKSGGKFGETESVTLKSCQRKTTDTLDRRFCLDLEITDRPGTVFTAQALSEDDHRFWVQEMGGKEPVKGFGNNSCINDQGLYRVVGVSSKVQKLLNLMIDEKSEDVELSSCEDWDVKTITSALKIFLRWDSRWTLALVPVCVGLLKSRSPEARAQAIHCLVHKLPESNRHVLSLVTQHLANVASHSKQNLMTVANLGVVFGPTLMRPQEETVAAIMDLKFQNIVVEILIEHHEKIFGDAPSLSVLTPFSAHTRQSKKQSRTCRPLAVYNPQVLDIHTGRGLRKVCGWPCSNPEVCSRWPLQCVTVMKAKAVYPCEAEHDSELSFQVGAIFHAGKEPGWLEGELEGKRGLIPENYVEIL</sequence>
<dbReference type="InterPro" id="IPR036028">
    <property type="entry name" value="SH3-like_dom_sf"/>
</dbReference>
<dbReference type="Gene3D" id="1.20.1270.60">
    <property type="entry name" value="Arfaptin homology (AH) domain/BAR domain"/>
    <property type="match status" value="1"/>
</dbReference>
<protein>
    <recommendedName>
        <fullName evidence="9">Rho GTPase activating protein 10</fullName>
    </recommendedName>
</protein>
<dbReference type="InterPro" id="IPR047225">
    <property type="entry name" value="PH_GRAF"/>
</dbReference>
<reference evidence="7" key="2">
    <citation type="submission" date="2025-08" db="UniProtKB">
        <authorList>
            <consortium name="Ensembl"/>
        </authorList>
    </citation>
    <scope>IDENTIFICATION</scope>
</reference>
<dbReference type="PANTHER" id="PTHR12552:SF5">
    <property type="entry name" value="RHO GTPASE-ACTIVATING PROTEIN 10"/>
    <property type="match status" value="1"/>
</dbReference>
<dbReference type="Gene3D" id="2.30.29.30">
    <property type="entry name" value="Pleckstrin-homology domain (PH domain)/Phosphotyrosine-binding domain (PTB)"/>
    <property type="match status" value="1"/>
</dbReference>
<keyword evidence="2" id="KW-0343">GTPase activation</keyword>
<dbReference type="Proteomes" id="UP000314983">
    <property type="component" value="Chromosome 11"/>
</dbReference>
<dbReference type="PROSITE" id="PS50003">
    <property type="entry name" value="PH_DOMAIN"/>
    <property type="match status" value="1"/>
</dbReference>
<dbReference type="Gene3D" id="2.30.30.40">
    <property type="entry name" value="SH3 Domains"/>
    <property type="match status" value="1"/>
</dbReference>
<evidence type="ECO:0000259" key="4">
    <source>
        <dbReference type="PROSITE" id="PS50002"/>
    </source>
</evidence>
<dbReference type="PROSITE" id="PS50002">
    <property type="entry name" value="SH3"/>
    <property type="match status" value="1"/>
</dbReference>
<dbReference type="InterPro" id="IPR011993">
    <property type="entry name" value="PH-like_dom_sf"/>
</dbReference>
<dbReference type="Pfam" id="PF00169">
    <property type="entry name" value="PH"/>
    <property type="match status" value="1"/>
</dbReference>
<dbReference type="InterPro" id="IPR001452">
    <property type="entry name" value="SH3_domain"/>
</dbReference>
<dbReference type="GO" id="GO:0005737">
    <property type="term" value="C:cytoplasm"/>
    <property type="evidence" value="ECO:0007669"/>
    <property type="project" value="InterPro"/>
</dbReference>
<dbReference type="SUPFAM" id="SSF50044">
    <property type="entry name" value="SH3-domain"/>
    <property type="match status" value="1"/>
</dbReference>
<dbReference type="PANTHER" id="PTHR12552">
    <property type="entry name" value="OLIGOPHRENIN 1"/>
    <property type="match status" value="1"/>
</dbReference>
<evidence type="ECO:0000259" key="5">
    <source>
        <dbReference type="PROSITE" id="PS50003"/>
    </source>
</evidence>
<feature type="domain" description="PH" evidence="5">
    <location>
        <begin position="263"/>
        <end position="370"/>
    </location>
</feature>
<keyword evidence="8" id="KW-1185">Reference proteome</keyword>
<dbReference type="Pfam" id="PF00620">
    <property type="entry name" value="RhoGAP"/>
    <property type="match status" value="1"/>
</dbReference>
<evidence type="ECO:0000256" key="1">
    <source>
        <dbReference type="ARBA" id="ARBA00022443"/>
    </source>
</evidence>
<evidence type="ECO:0000313" key="8">
    <source>
        <dbReference type="Proteomes" id="UP000314983"/>
    </source>
</evidence>
<dbReference type="PROSITE" id="PS50238">
    <property type="entry name" value="RHOGAP"/>
    <property type="match status" value="1"/>
</dbReference>
<reference evidence="7 8" key="1">
    <citation type="submission" date="2020-05" db="EMBL/GenBank/DDBJ databases">
        <title>Electrophorus electricus (electric eel) genome, fEleEle1, primary haplotype.</title>
        <authorList>
            <person name="Myers G."/>
            <person name="Meyer A."/>
            <person name="Fedrigo O."/>
            <person name="Formenti G."/>
            <person name="Rhie A."/>
            <person name="Tracey A."/>
            <person name="Sims Y."/>
            <person name="Jarvis E.D."/>
        </authorList>
    </citation>
    <scope>NUCLEOTIDE SEQUENCE [LARGE SCALE GENOMIC DNA]</scope>
</reference>
<dbReference type="FunFam" id="1.20.1270.60:FF:000001">
    <property type="entry name" value="Rho GTPase-activating protein 26"/>
    <property type="match status" value="1"/>
</dbReference>
<dbReference type="InterPro" id="IPR004148">
    <property type="entry name" value="BAR_dom"/>
</dbReference>